<evidence type="ECO:0000313" key="11">
    <source>
        <dbReference type="Proteomes" id="UP001178508"/>
    </source>
</evidence>
<evidence type="ECO:0000256" key="8">
    <source>
        <dbReference type="SAM" id="Phobius"/>
    </source>
</evidence>
<dbReference type="GO" id="GO:0060326">
    <property type="term" value="P:cell chemotaxis"/>
    <property type="evidence" value="ECO:0007669"/>
    <property type="project" value="TreeGrafter"/>
</dbReference>
<feature type="transmembrane region" description="Helical" evidence="8">
    <location>
        <begin position="153"/>
        <end position="176"/>
    </location>
</feature>
<dbReference type="InterPro" id="IPR000276">
    <property type="entry name" value="GPCR_Rhodpsn"/>
</dbReference>
<dbReference type="InterPro" id="IPR050119">
    <property type="entry name" value="CCR1-9-like"/>
</dbReference>
<evidence type="ECO:0000256" key="1">
    <source>
        <dbReference type="ARBA" id="ARBA00004370"/>
    </source>
</evidence>
<evidence type="ECO:0000259" key="9">
    <source>
        <dbReference type="PROSITE" id="PS50262"/>
    </source>
</evidence>
<name>A0AAV1FMG1_XYRNO</name>
<dbReference type="GO" id="GO:0006955">
    <property type="term" value="P:immune response"/>
    <property type="evidence" value="ECO:0007669"/>
    <property type="project" value="TreeGrafter"/>
</dbReference>
<evidence type="ECO:0000256" key="3">
    <source>
        <dbReference type="ARBA" id="ARBA00022989"/>
    </source>
</evidence>
<accession>A0AAV1FMG1</accession>
<reference evidence="10" key="1">
    <citation type="submission" date="2023-08" db="EMBL/GenBank/DDBJ databases">
        <authorList>
            <person name="Alioto T."/>
            <person name="Alioto T."/>
            <person name="Gomez Garrido J."/>
        </authorList>
    </citation>
    <scope>NUCLEOTIDE SEQUENCE</scope>
</reference>
<feature type="transmembrane region" description="Helical" evidence="8">
    <location>
        <begin position="115"/>
        <end position="133"/>
    </location>
</feature>
<feature type="domain" description="G-protein coupled receptors family 1 profile" evidence="9">
    <location>
        <begin position="54"/>
        <end position="310"/>
    </location>
</feature>
<feature type="transmembrane region" description="Helical" evidence="8">
    <location>
        <begin position="37"/>
        <end position="63"/>
    </location>
</feature>
<feature type="transmembrane region" description="Helical" evidence="8">
    <location>
        <begin position="243"/>
        <end position="262"/>
    </location>
</feature>
<dbReference type="Proteomes" id="UP001178508">
    <property type="component" value="Chromosome 8"/>
</dbReference>
<keyword evidence="2 8" id="KW-0812">Transmembrane</keyword>
<dbReference type="PANTHER" id="PTHR10489:SF671">
    <property type="entry name" value="C-X-C CHEMOKINE RECEPTOR TYPE 3"/>
    <property type="match status" value="1"/>
</dbReference>
<evidence type="ECO:0000256" key="5">
    <source>
        <dbReference type="ARBA" id="ARBA00023136"/>
    </source>
</evidence>
<keyword evidence="3 8" id="KW-1133">Transmembrane helix</keyword>
<keyword evidence="6 10" id="KW-0675">Receptor</keyword>
<feature type="transmembrane region" description="Helical" evidence="8">
    <location>
        <begin position="75"/>
        <end position="95"/>
    </location>
</feature>
<dbReference type="EMBL" id="OY660871">
    <property type="protein sequence ID" value="CAJ1062616.1"/>
    <property type="molecule type" value="Genomic_DNA"/>
</dbReference>
<evidence type="ECO:0000256" key="6">
    <source>
        <dbReference type="ARBA" id="ARBA00023170"/>
    </source>
</evidence>
<proteinExistence type="predicted"/>
<keyword evidence="7" id="KW-0807">Transducer</keyword>
<evidence type="ECO:0000256" key="2">
    <source>
        <dbReference type="ARBA" id="ARBA00022692"/>
    </source>
</evidence>
<dbReference type="Gene3D" id="1.20.1070.10">
    <property type="entry name" value="Rhodopsin 7-helix transmembrane proteins"/>
    <property type="match status" value="1"/>
</dbReference>
<gene>
    <name evidence="10" type="ORF">XNOV1_A011224</name>
</gene>
<organism evidence="10 11">
    <name type="scientific">Xyrichtys novacula</name>
    <name type="common">Pearly razorfish</name>
    <name type="synonym">Hemipteronotus novacula</name>
    <dbReference type="NCBI Taxonomy" id="13765"/>
    <lineage>
        <taxon>Eukaryota</taxon>
        <taxon>Metazoa</taxon>
        <taxon>Chordata</taxon>
        <taxon>Craniata</taxon>
        <taxon>Vertebrata</taxon>
        <taxon>Euteleostomi</taxon>
        <taxon>Actinopterygii</taxon>
        <taxon>Neopterygii</taxon>
        <taxon>Teleostei</taxon>
        <taxon>Neoteleostei</taxon>
        <taxon>Acanthomorphata</taxon>
        <taxon>Eupercaria</taxon>
        <taxon>Labriformes</taxon>
        <taxon>Labridae</taxon>
        <taxon>Xyrichtys</taxon>
    </lineage>
</organism>
<evidence type="ECO:0000256" key="7">
    <source>
        <dbReference type="ARBA" id="ARBA00023224"/>
    </source>
</evidence>
<evidence type="ECO:0000313" key="10">
    <source>
        <dbReference type="EMBL" id="CAJ1062616.1"/>
    </source>
</evidence>
<comment type="subcellular location">
    <subcellularLocation>
        <location evidence="1">Membrane</location>
    </subcellularLocation>
</comment>
<keyword evidence="4" id="KW-0297">G-protein coupled receptor</keyword>
<evidence type="ECO:0000256" key="4">
    <source>
        <dbReference type="ARBA" id="ARBA00023040"/>
    </source>
</evidence>
<dbReference type="Pfam" id="PF00001">
    <property type="entry name" value="7tm_1"/>
    <property type="match status" value="1"/>
</dbReference>
<dbReference type="InterPro" id="IPR017452">
    <property type="entry name" value="GPCR_Rhodpsn_7TM"/>
</dbReference>
<sequence length="374" mass="42206">MSMEVDLHGLFENFSYNYKDYVYIEDPEDPESGGGTAVFISVLYSLAVAVGLFGNGLLLVILFLKRRSWSVSDTLILHLSVSDVLLLLTLPFWAAQAALLDGWCFGGFLCKLSGALFNINFYCGIFLLSCACLDRYLSIIHGIQSYFQEKPKLVPLTCLFVWVIPLILTIPDWVFMVAAKHSKQEKTQCVHNYSYFGTDQKLVYRLPHHILGFLLPTAILFISCSCILLRLQRSSEVLRTQRAFFKIILPLVVAFLLCWMPYNITLIVDTIRDSSRELGVLQPGHESLETALMATKVLGCIHACLRPLLYFGLCGKFRKRALTLLGCGEVEQEGSLWELGVGKEAPPEQNHNEREELKQMMTTMTDHQVQSAQC</sequence>
<protein>
    <submittedName>
        <fullName evidence="10">C-X-C chemokine receptor type 3-2</fullName>
    </submittedName>
</protein>
<keyword evidence="11" id="KW-1185">Reference proteome</keyword>
<dbReference type="PRINTS" id="PR00237">
    <property type="entry name" value="GPCRRHODOPSN"/>
</dbReference>
<dbReference type="GO" id="GO:0009897">
    <property type="term" value="C:external side of plasma membrane"/>
    <property type="evidence" value="ECO:0007669"/>
    <property type="project" value="TreeGrafter"/>
</dbReference>
<dbReference type="GO" id="GO:0016493">
    <property type="term" value="F:C-C chemokine receptor activity"/>
    <property type="evidence" value="ECO:0007669"/>
    <property type="project" value="TreeGrafter"/>
</dbReference>
<dbReference type="GO" id="GO:0019722">
    <property type="term" value="P:calcium-mediated signaling"/>
    <property type="evidence" value="ECO:0007669"/>
    <property type="project" value="TreeGrafter"/>
</dbReference>
<feature type="transmembrane region" description="Helical" evidence="8">
    <location>
        <begin position="210"/>
        <end position="231"/>
    </location>
</feature>
<dbReference type="SUPFAM" id="SSF81321">
    <property type="entry name" value="Family A G protein-coupled receptor-like"/>
    <property type="match status" value="1"/>
</dbReference>
<keyword evidence="5 8" id="KW-0472">Membrane</keyword>
<dbReference type="AlphaFoldDB" id="A0AAV1FMG1"/>
<dbReference type="GO" id="GO:0019957">
    <property type="term" value="F:C-C chemokine binding"/>
    <property type="evidence" value="ECO:0007669"/>
    <property type="project" value="TreeGrafter"/>
</dbReference>
<dbReference type="PANTHER" id="PTHR10489">
    <property type="entry name" value="CELL ADHESION MOLECULE"/>
    <property type="match status" value="1"/>
</dbReference>
<dbReference type="GO" id="GO:0007204">
    <property type="term" value="P:positive regulation of cytosolic calcium ion concentration"/>
    <property type="evidence" value="ECO:0007669"/>
    <property type="project" value="TreeGrafter"/>
</dbReference>
<dbReference type="PROSITE" id="PS50262">
    <property type="entry name" value="G_PROTEIN_RECEP_F1_2"/>
    <property type="match status" value="1"/>
</dbReference>